<sequence length="248" mass="27557">MYKWAGAMHGRLRWVLWDVKDTLLRVRKSVGEQYCEEARRAGLTLPAAEVEVAFGRAYRQHSRLYPNYGIAQGLGGQAWWAGVVQDTFSQCGVKDQRLLDKLADNLYHGFSGPENWEVFPDSVQTLQGCVSLGLQLGVVSNFDNRLEGILRGCGLLSYFHFLLTSEMAGVAKPDPAIFQKALQMCGVTASSVAHVGDDYTKDYLTAQSLGIHGYLIDRRGGPGRQEVPPQHHLHSLDELLRQLKQGAN</sequence>
<evidence type="ECO:0000313" key="3">
    <source>
        <dbReference type="EMBL" id="KAI1900520.1"/>
    </source>
</evidence>
<dbReference type="CDD" id="cd16415">
    <property type="entry name" value="HAD_dREG-2_like"/>
    <property type="match status" value="1"/>
</dbReference>
<accession>A0A8T3DVY2</accession>
<proteinExistence type="inferred from homology"/>
<gene>
    <name evidence="3" type="ORF">AGOR_G00050780</name>
</gene>
<dbReference type="InterPro" id="IPR006439">
    <property type="entry name" value="HAD-SF_hydro_IA"/>
</dbReference>
<evidence type="ECO:0000256" key="1">
    <source>
        <dbReference type="ARBA" id="ARBA00007958"/>
    </source>
</evidence>
<comment type="similarity">
    <text evidence="1">Belongs to the HAD-like hydrolase superfamily.</text>
</comment>
<dbReference type="InterPro" id="IPR023214">
    <property type="entry name" value="HAD_sf"/>
</dbReference>
<dbReference type="NCBIfam" id="TIGR02252">
    <property type="entry name" value="DREG-2"/>
    <property type="match status" value="1"/>
</dbReference>
<dbReference type="GO" id="GO:0005634">
    <property type="term" value="C:nucleus"/>
    <property type="evidence" value="ECO:0007669"/>
    <property type="project" value="TreeGrafter"/>
</dbReference>
<evidence type="ECO:0000256" key="2">
    <source>
        <dbReference type="ARBA" id="ARBA00015556"/>
    </source>
</evidence>
<dbReference type="SUPFAM" id="SSF56784">
    <property type="entry name" value="HAD-like"/>
    <property type="match status" value="1"/>
</dbReference>
<dbReference type="Proteomes" id="UP000829720">
    <property type="component" value="Unassembled WGS sequence"/>
</dbReference>
<dbReference type="AlphaFoldDB" id="A0A8T3DVY2"/>
<dbReference type="PANTHER" id="PTHR46191:SF2">
    <property type="entry name" value="HALOACID DEHALOGENASE-LIKE HYDROLASE DOMAIN-CONTAINING PROTEIN 3"/>
    <property type="match status" value="1"/>
</dbReference>
<organism evidence="3 4">
    <name type="scientific">Albula goreensis</name>
    <dbReference type="NCBI Taxonomy" id="1534307"/>
    <lineage>
        <taxon>Eukaryota</taxon>
        <taxon>Metazoa</taxon>
        <taxon>Chordata</taxon>
        <taxon>Craniata</taxon>
        <taxon>Vertebrata</taxon>
        <taxon>Euteleostomi</taxon>
        <taxon>Actinopterygii</taxon>
        <taxon>Neopterygii</taxon>
        <taxon>Teleostei</taxon>
        <taxon>Albuliformes</taxon>
        <taxon>Albulidae</taxon>
        <taxon>Albula</taxon>
    </lineage>
</organism>
<dbReference type="InterPro" id="IPR036412">
    <property type="entry name" value="HAD-like_sf"/>
</dbReference>
<comment type="caution">
    <text evidence="3">The sequence shown here is derived from an EMBL/GenBank/DDBJ whole genome shotgun (WGS) entry which is preliminary data.</text>
</comment>
<dbReference type="Gene3D" id="3.40.50.1000">
    <property type="entry name" value="HAD superfamily/HAD-like"/>
    <property type="match status" value="1"/>
</dbReference>
<dbReference type="Gene3D" id="1.10.150.720">
    <property type="entry name" value="Haloacid dehalogenase-like hydrolase"/>
    <property type="match status" value="1"/>
</dbReference>
<name>A0A8T3DVY2_9TELE</name>
<dbReference type="InterPro" id="IPR044924">
    <property type="entry name" value="HAD-SF_hydro_IA_REG-2-like_cap"/>
</dbReference>
<keyword evidence="4" id="KW-1185">Reference proteome</keyword>
<protein>
    <recommendedName>
        <fullName evidence="2">Haloacid dehalogenase-like hydrolase domain-containing protein 3</fullName>
    </recommendedName>
</protein>
<dbReference type="SFLD" id="SFLDS00003">
    <property type="entry name" value="Haloacid_Dehalogenase"/>
    <property type="match status" value="1"/>
</dbReference>
<dbReference type="SFLD" id="SFLDG01129">
    <property type="entry name" value="C1.5:_HAD__Beta-PGM__Phosphata"/>
    <property type="match status" value="1"/>
</dbReference>
<dbReference type="NCBIfam" id="TIGR01549">
    <property type="entry name" value="HAD-SF-IA-v1"/>
    <property type="match status" value="1"/>
</dbReference>
<dbReference type="InterPro" id="IPR051828">
    <property type="entry name" value="HAD-like_hydrolase_domain"/>
</dbReference>
<evidence type="ECO:0000313" key="4">
    <source>
        <dbReference type="Proteomes" id="UP000829720"/>
    </source>
</evidence>
<dbReference type="Pfam" id="PF00702">
    <property type="entry name" value="Hydrolase"/>
    <property type="match status" value="1"/>
</dbReference>
<reference evidence="3" key="1">
    <citation type="submission" date="2021-01" db="EMBL/GenBank/DDBJ databases">
        <authorList>
            <person name="Zahm M."/>
            <person name="Roques C."/>
            <person name="Cabau C."/>
            <person name="Klopp C."/>
            <person name="Donnadieu C."/>
            <person name="Jouanno E."/>
            <person name="Lampietro C."/>
            <person name="Louis A."/>
            <person name="Herpin A."/>
            <person name="Echchiki A."/>
            <person name="Berthelot C."/>
            <person name="Parey E."/>
            <person name="Roest-Crollius H."/>
            <person name="Braasch I."/>
            <person name="Postlethwait J."/>
            <person name="Bobe J."/>
            <person name="Montfort J."/>
            <person name="Bouchez O."/>
            <person name="Begum T."/>
            <person name="Mejri S."/>
            <person name="Adams A."/>
            <person name="Chen W.-J."/>
            <person name="Guiguen Y."/>
        </authorList>
    </citation>
    <scope>NUCLEOTIDE SEQUENCE</scope>
    <source>
        <tissue evidence="3">Blood</tissue>
    </source>
</reference>
<dbReference type="EMBL" id="JAERUA010000004">
    <property type="protein sequence ID" value="KAI1900520.1"/>
    <property type="molecule type" value="Genomic_DNA"/>
</dbReference>
<dbReference type="PANTHER" id="PTHR46191">
    <property type="match status" value="1"/>
</dbReference>
<dbReference type="InterPro" id="IPR011949">
    <property type="entry name" value="HAD-SF_hydro_IA_REG-2-like"/>
</dbReference>
<dbReference type="OrthoDB" id="444127at2759"/>